<dbReference type="SUPFAM" id="SSF47384">
    <property type="entry name" value="Homodimeric domain of signal transducing histidine kinase"/>
    <property type="match status" value="1"/>
</dbReference>
<proteinExistence type="predicted"/>
<evidence type="ECO:0000259" key="11">
    <source>
        <dbReference type="PROSITE" id="PS50113"/>
    </source>
</evidence>
<evidence type="ECO:0000256" key="5">
    <source>
        <dbReference type="ARBA" id="ARBA00022741"/>
    </source>
</evidence>
<evidence type="ECO:0000313" key="12">
    <source>
        <dbReference type="EMBL" id="SMP69535.1"/>
    </source>
</evidence>
<dbReference type="InterPro" id="IPR036890">
    <property type="entry name" value="HATPase_C_sf"/>
</dbReference>
<evidence type="ECO:0000256" key="8">
    <source>
        <dbReference type="ARBA" id="ARBA00023012"/>
    </source>
</evidence>
<keyword evidence="6" id="KW-0418">Kinase</keyword>
<sequence>MFRHTALMAYSHIGFELPRLPKPFFVDRELLENDLRGQTRVLKRLAQGASLDEVLHTLVEVAEESRPGLIASVLLLDTESGRLRNGASRQLPQFYCDAVDGVMPGPQVGSCGTAVYTGKRVIVEDISTNPLWEQTREVALKASLRACWSEPIVGTGGEVLGTFAMYYREPRAPDASDINFVASSANLAALAIQRLRYQQEVEHERAVLKAIVLGTPDALLLANLDREITHTSAGACRMFGYEEHELVGKLTSILYADQADFEHQGQERFCPDRASKWLPSEITWRRKSGETFPGEIIGAVVRDHDGSPIGSMGMIRDVSERKAAEAKLTESQNRLVQAERLAAMGQMVSAIAHESRNALQRIQVSVEMLRYELKEGTEARSDLERISRAEQDLVHLHDELRSFAGPIRLSLSTGSLADAWREAWSNLHVSRGDHESVLTEIVDDVELTFQFDAFRMQQVFRNLFENSLAACEGPTRIQITARQAMISGEPALQISVRDNGPGIQPELVDRVFEAFHTTKAKGTGLGMAIAKRFVTAHRGSIEVVYPTQTGAEFLITLLTKTE</sequence>
<evidence type="ECO:0000256" key="1">
    <source>
        <dbReference type="ARBA" id="ARBA00000085"/>
    </source>
</evidence>
<dbReference type="InterPro" id="IPR003018">
    <property type="entry name" value="GAF"/>
</dbReference>
<gene>
    <name evidence="12" type="ORF">SAMN06265222_11253</name>
</gene>
<dbReference type="PRINTS" id="PR00344">
    <property type="entry name" value="BCTRLSENSOR"/>
</dbReference>
<reference evidence="12 13" key="1">
    <citation type="submission" date="2017-05" db="EMBL/GenBank/DDBJ databases">
        <authorList>
            <person name="Varghese N."/>
            <person name="Submissions S."/>
        </authorList>
    </citation>
    <scope>NUCLEOTIDE SEQUENCE [LARGE SCALE GENOMIC DNA]</scope>
    <source>
        <strain evidence="12 13">DSM 25457</strain>
    </source>
</reference>
<dbReference type="SMART" id="SM00387">
    <property type="entry name" value="HATPase_c"/>
    <property type="match status" value="1"/>
</dbReference>
<dbReference type="SMART" id="SM00086">
    <property type="entry name" value="PAC"/>
    <property type="match status" value="1"/>
</dbReference>
<dbReference type="InterPro" id="IPR029016">
    <property type="entry name" value="GAF-like_dom_sf"/>
</dbReference>
<evidence type="ECO:0000256" key="6">
    <source>
        <dbReference type="ARBA" id="ARBA00022777"/>
    </source>
</evidence>
<dbReference type="EMBL" id="FXUG01000012">
    <property type="protein sequence ID" value="SMP69535.1"/>
    <property type="molecule type" value="Genomic_DNA"/>
</dbReference>
<evidence type="ECO:0000313" key="13">
    <source>
        <dbReference type="Proteomes" id="UP001158067"/>
    </source>
</evidence>
<dbReference type="InterPro" id="IPR036097">
    <property type="entry name" value="HisK_dim/P_sf"/>
</dbReference>
<dbReference type="InterPro" id="IPR005467">
    <property type="entry name" value="His_kinase_dom"/>
</dbReference>
<dbReference type="Gene3D" id="3.30.450.20">
    <property type="entry name" value="PAS domain"/>
    <property type="match status" value="1"/>
</dbReference>
<dbReference type="SMART" id="SM00091">
    <property type="entry name" value="PAS"/>
    <property type="match status" value="1"/>
</dbReference>
<keyword evidence="8" id="KW-0902">Two-component regulatory system</keyword>
<dbReference type="CDD" id="cd00130">
    <property type="entry name" value="PAS"/>
    <property type="match status" value="1"/>
</dbReference>
<organism evidence="12 13">
    <name type="scientific">Neorhodopirellula lusitana</name>
    <dbReference type="NCBI Taxonomy" id="445327"/>
    <lineage>
        <taxon>Bacteria</taxon>
        <taxon>Pseudomonadati</taxon>
        <taxon>Planctomycetota</taxon>
        <taxon>Planctomycetia</taxon>
        <taxon>Pirellulales</taxon>
        <taxon>Pirellulaceae</taxon>
        <taxon>Neorhodopirellula</taxon>
    </lineage>
</organism>
<feature type="domain" description="Histidine kinase" evidence="9">
    <location>
        <begin position="350"/>
        <end position="561"/>
    </location>
</feature>
<dbReference type="InterPro" id="IPR003594">
    <property type="entry name" value="HATPase_dom"/>
</dbReference>
<dbReference type="Pfam" id="PF00512">
    <property type="entry name" value="HisKA"/>
    <property type="match status" value="1"/>
</dbReference>
<dbReference type="SUPFAM" id="SSF55781">
    <property type="entry name" value="GAF domain-like"/>
    <property type="match status" value="1"/>
</dbReference>
<keyword evidence="5" id="KW-0547">Nucleotide-binding</keyword>
<dbReference type="Pfam" id="PF02518">
    <property type="entry name" value="HATPase_c"/>
    <property type="match status" value="1"/>
</dbReference>
<dbReference type="InterPro" id="IPR001610">
    <property type="entry name" value="PAC"/>
</dbReference>
<comment type="caution">
    <text evidence="12">The sequence shown here is derived from an EMBL/GenBank/DDBJ whole genome shotgun (WGS) entry which is preliminary data.</text>
</comment>
<dbReference type="PANTHER" id="PTHR43065:SF10">
    <property type="entry name" value="PEROXIDE STRESS-ACTIVATED HISTIDINE KINASE MAK3"/>
    <property type="match status" value="1"/>
</dbReference>
<dbReference type="Proteomes" id="UP001158067">
    <property type="component" value="Unassembled WGS sequence"/>
</dbReference>
<dbReference type="InterPro" id="IPR035965">
    <property type="entry name" value="PAS-like_dom_sf"/>
</dbReference>
<dbReference type="SUPFAM" id="SSF55785">
    <property type="entry name" value="PYP-like sensor domain (PAS domain)"/>
    <property type="match status" value="1"/>
</dbReference>
<dbReference type="NCBIfam" id="TIGR00229">
    <property type="entry name" value="sensory_box"/>
    <property type="match status" value="1"/>
</dbReference>
<keyword evidence="7" id="KW-0067">ATP-binding</keyword>
<dbReference type="Gene3D" id="3.30.450.40">
    <property type="match status" value="1"/>
</dbReference>
<feature type="domain" description="PAC" evidence="11">
    <location>
        <begin position="278"/>
        <end position="330"/>
    </location>
</feature>
<dbReference type="EC" id="2.7.13.3" evidence="2"/>
<dbReference type="CDD" id="cd00082">
    <property type="entry name" value="HisKA"/>
    <property type="match status" value="1"/>
</dbReference>
<protein>
    <recommendedName>
        <fullName evidence="2">histidine kinase</fullName>
        <ecNumber evidence="2">2.7.13.3</ecNumber>
    </recommendedName>
</protein>
<dbReference type="Pfam" id="PF13185">
    <property type="entry name" value="GAF_2"/>
    <property type="match status" value="1"/>
</dbReference>
<evidence type="ECO:0000256" key="3">
    <source>
        <dbReference type="ARBA" id="ARBA00022553"/>
    </source>
</evidence>
<dbReference type="SMART" id="SM00065">
    <property type="entry name" value="GAF"/>
    <property type="match status" value="1"/>
</dbReference>
<dbReference type="Pfam" id="PF00989">
    <property type="entry name" value="PAS"/>
    <property type="match status" value="1"/>
</dbReference>
<evidence type="ECO:0000256" key="2">
    <source>
        <dbReference type="ARBA" id="ARBA00012438"/>
    </source>
</evidence>
<keyword evidence="3" id="KW-0597">Phosphoprotein</keyword>
<keyword evidence="4" id="KW-0808">Transferase</keyword>
<dbReference type="InterPro" id="IPR003661">
    <property type="entry name" value="HisK_dim/P_dom"/>
</dbReference>
<name>A0ABY1QG09_9BACT</name>
<dbReference type="PROSITE" id="PS50112">
    <property type="entry name" value="PAS"/>
    <property type="match status" value="1"/>
</dbReference>
<dbReference type="InterPro" id="IPR000014">
    <property type="entry name" value="PAS"/>
</dbReference>
<dbReference type="InterPro" id="IPR013767">
    <property type="entry name" value="PAS_fold"/>
</dbReference>
<evidence type="ECO:0000256" key="4">
    <source>
        <dbReference type="ARBA" id="ARBA00022679"/>
    </source>
</evidence>
<dbReference type="Gene3D" id="3.30.565.10">
    <property type="entry name" value="Histidine kinase-like ATPase, C-terminal domain"/>
    <property type="match status" value="1"/>
</dbReference>
<dbReference type="InterPro" id="IPR004358">
    <property type="entry name" value="Sig_transdc_His_kin-like_C"/>
</dbReference>
<evidence type="ECO:0000259" key="9">
    <source>
        <dbReference type="PROSITE" id="PS50109"/>
    </source>
</evidence>
<accession>A0ABY1QG09</accession>
<dbReference type="Gene3D" id="1.10.287.130">
    <property type="match status" value="1"/>
</dbReference>
<dbReference type="SUPFAM" id="SSF55874">
    <property type="entry name" value="ATPase domain of HSP90 chaperone/DNA topoisomerase II/histidine kinase"/>
    <property type="match status" value="1"/>
</dbReference>
<dbReference type="PANTHER" id="PTHR43065">
    <property type="entry name" value="SENSOR HISTIDINE KINASE"/>
    <property type="match status" value="1"/>
</dbReference>
<dbReference type="PROSITE" id="PS50109">
    <property type="entry name" value="HIS_KIN"/>
    <property type="match status" value="1"/>
</dbReference>
<keyword evidence="13" id="KW-1185">Reference proteome</keyword>
<feature type="domain" description="PAS" evidence="10">
    <location>
        <begin position="204"/>
        <end position="249"/>
    </location>
</feature>
<dbReference type="InterPro" id="IPR000700">
    <property type="entry name" value="PAS-assoc_C"/>
</dbReference>
<evidence type="ECO:0000259" key="10">
    <source>
        <dbReference type="PROSITE" id="PS50112"/>
    </source>
</evidence>
<dbReference type="PROSITE" id="PS50113">
    <property type="entry name" value="PAC"/>
    <property type="match status" value="1"/>
</dbReference>
<comment type="catalytic activity">
    <reaction evidence="1">
        <text>ATP + protein L-histidine = ADP + protein N-phospho-L-histidine.</text>
        <dbReference type="EC" id="2.7.13.3"/>
    </reaction>
</comment>
<evidence type="ECO:0000256" key="7">
    <source>
        <dbReference type="ARBA" id="ARBA00022840"/>
    </source>
</evidence>